<feature type="region of interest" description="Disordered" evidence="3">
    <location>
        <begin position="147"/>
        <end position="190"/>
    </location>
</feature>
<evidence type="ECO:0000313" key="5">
    <source>
        <dbReference type="Proteomes" id="UP000019443"/>
    </source>
</evidence>
<dbReference type="SUPFAM" id="SSF51735">
    <property type="entry name" value="NAD(P)-binding Rossmann-fold domains"/>
    <property type="match status" value="1"/>
</dbReference>
<geneLocation type="plasmid" evidence="4 5">
    <name>pLPU83d</name>
</geneLocation>
<dbReference type="HOGENOM" id="CLU_1426964_0_0_5"/>
<keyword evidence="4" id="KW-0614">Plasmid</keyword>
<dbReference type="InterPro" id="IPR002347">
    <property type="entry name" value="SDR_fam"/>
</dbReference>
<feature type="compositionally biased region" description="Polar residues" evidence="3">
    <location>
        <begin position="175"/>
        <end position="190"/>
    </location>
</feature>
<evidence type="ECO:0000256" key="2">
    <source>
        <dbReference type="ARBA" id="ARBA00023002"/>
    </source>
</evidence>
<dbReference type="Pfam" id="PF00106">
    <property type="entry name" value="adh_short"/>
    <property type="match status" value="1"/>
</dbReference>
<organism evidence="4 5">
    <name type="scientific">Rhizobium favelukesii</name>
    <dbReference type="NCBI Taxonomy" id="348824"/>
    <lineage>
        <taxon>Bacteria</taxon>
        <taxon>Pseudomonadati</taxon>
        <taxon>Pseudomonadota</taxon>
        <taxon>Alphaproteobacteria</taxon>
        <taxon>Hyphomicrobiales</taxon>
        <taxon>Rhizobiaceae</taxon>
        <taxon>Rhizobium/Agrobacterium group</taxon>
        <taxon>Rhizobium</taxon>
    </lineage>
</organism>
<keyword evidence="2" id="KW-0560">Oxidoreductase</keyword>
<proteinExistence type="inferred from homology"/>
<reference evidence="4" key="1">
    <citation type="submission" date="2013-11" db="EMBL/GenBank/DDBJ databases">
        <title>Draft genome sequence of the broad-host-range Rhizobium sp. LPU83 strain, a member of the low-genetic diversity Oregon-like Rhizobium sp. group.</title>
        <authorList>
            <person name="Wibberg D."/>
            <person name="Puehler A."/>
            <person name="Schlueter A."/>
        </authorList>
    </citation>
    <scope>NUCLEOTIDE SEQUENCE [LARGE SCALE GENOMIC DNA]</scope>
    <source>
        <strain evidence="4">LPU83</strain>
        <plasmid evidence="4">pLPU83d</plasmid>
    </source>
</reference>
<dbReference type="AlphaFoldDB" id="W6RKP8"/>
<dbReference type="GO" id="GO:0016491">
    <property type="term" value="F:oxidoreductase activity"/>
    <property type="evidence" value="ECO:0007669"/>
    <property type="project" value="UniProtKB-KW"/>
</dbReference>
<evidence type="ECO:0008006" key="6">
    <source>
        <dbReference type="Google" id="ProtNLM"/>
    </source>
</evidence>
<comment type="similarity">
    <text evidence="1">Belongs to the short-chain dehydrogenases/reductases (SDR) family.</text>
</comment>
<evidence type="ECO:0000256" key="1">
    <source>
        <dbReference type="ARBA" id="ARBA00006484"/>
    </source>
</evidence>
<dbReference type="KEGG" id="rhl:LPU83_pLPU83d_0356"/>
<dbReference type="PATRIC" id="fig|348824.6.peg.5976"/>
<name>W6RKP8_9HYPH</name>
<gene>
    <name evidence="4" type="ORF">LPU83_pLPU83d_0356</name>
</gene>
<evidence type="ECO:0000256" key="3">
    <source>
        <dbReference type="SAM" id="MobiDB-lite"/>
    </source>
</evidence>
<dbReference type="PANTHER" id="PTHR43669">
    <property type="entry name" value="5-KETO-D-GLUCONATE 5-REDUCTASE"/>
    <property type="match status" value="1"/>
</dbReference>
<protein>
    <recommendedName>
        <fullName evidence="6">SDR family NAD(P)-dependent oxidoreductase</fullName>
    </recommendedName>
</protein>
<dbReference type="Gene3D" id="3.40.50.720">
    <property type="entry name" value="NAD(P)-binding Rossmann-like Domain"/>
    <property type="match status" value="1"/>
</dbReference>
<dbReference type="EMBL" id="HG916855">
    <property type="protein sequence ID" value="CDM61727.1"/>
    <property type="molecule type" value="Genomic_DNA"/>
</dbReference>
<accession>W6RKP8</accession>
<dbReference type="Proteomes" id="UP000019443">
    <property type="component" value="Plasmid pLPU83d"/>
</dbReference>
<dbReference type="PANTHER" id="PTHR43669:SF3">
    <property type="entry name" value="ALCOHOL DEHYDROGENASE, PUTATIVE (AFU_ORTHOLOGUE AFUA_3G03445)-RELATED"/>
    <property type="match status" value="1"/>
</dbReference>
<dbReference type="InterPro" id="IPR036291">
    <property type="entry name" value="NAD(P)-bd_dom_sf"/>
</dbReference>
<sequence length="190" mass="20498">MSRTRPRALIIHASCAIGLVYADRLARRGYDLVLLTHHRERSAALARDLRRETGAAIDVSVNDLTRERGLQDVEAALAGVDLIVNNLELPSAGLLAHGHTPGLDRLLDVNIKAYARLAAAAAASMAGRRQGALHLGLFSNQKSFRPVAPETLSPRHSHSSHPHNSALESRDRRNCVSSSANALSGIKRTT</sequence>
<keyword evidence="5" id="KW-1185">Reference proteome</keyword>
<evidence type="ECO:0000313" key="4">
    <source>
        <dbReference type="EMBL" id="CDM61727.1"/>
    </source>
</evidence>